<dbReference type="AlphaFoldDB" id="A0A915EJI5"/>
<dbReference type="PROSITE" id="PS50092">
    <property type="entry name" value="TSP1"/>
    <property type="match status" value="1"/>
</dbReference>
<evidence type="ECO:0000313" key="3">
    <source>
        <dbReference type="WBParaSite" id="jg6978"/>
    </source>
</evidence>
<organism evidence="2 3">
    <name type="scientific">Ditylenchus dipsaci</name>
    <dbReference type="NCBI Taxonomy" id="166011"/>
    <lineage>
        <taxon>Eukaryota</taxon>
        <taxon>Metazoa</taxon>
        <taxon>Ecdysozoa</taxon>
        <taxon>Nematoda</taxon>
        <taxon>Chromadorea</taxon>
        <taxon>Rhabditida</taxon>
        <taxon>Tylenchina</taxon>
        <taxon>Tylenchomorpha</taxon>
        <taxon>Sphaerularioidea</taxon>
        <taxon>Anguinidae</taxon>
        <taxon>Anguininae</taxon>
        <taxon>Ditylenchus</taxon>
    </lineage>
</organism>
<reference evidence="3" key="1">
    <citation type="submission" date="2022-11" db="UniProtKB">
        <authorList>
            <consortium name="WormBaseParasite"/>
        </authorList>
    </citation>
    <scope>IDENTIFICATION</scope>
</reference>
<dbReference type="Pfam" id="PF00090">
    <property type="entry name" value="TSP_1"/>
    <property type="match status" value="1"/>
</dbReference>
<accession>A0A915EJI5</accession>
<dbReference type="SUPFAM" id="SSF82895">
    <property type="entry name" value="TSP-1 type 1 repeat"/>
    <property type="match status" value="1"/>
</dbReference>
<evidence type="ECO:0000313" key="2">
    <source>
        <dbReference type="Proteomes" id="UP000887574"/>
    </source>
</evidence>
<feature type="region of interest" description="Disordered" evidence="1">
    <location>
        <begin position="142"/>
        <end position="162"/>
    </location>
</feature>
<proteinExistence type="predicted"/>
<protein>
    <submittedName>
        <fullName evidence="3">Uncharacterized protein</fullName>
    </submittedName>
</protein>
<dbReference type="InterPro" id="IPR000884">
    <property type="entry name" value="TSP1_rpt"/>
</dbReference>
<sequence length="162" mass="17362">MPCSVSCGIGFQLRERHCSGQICHENSKQARTCNVQDCSKIKSNALLSQWSLWGACSKTSEQVLSEQKGVCWDLVLLGKPGNHGPLALLAVSLRQKTCSQMHGSIVGVGGVEQDTEVDHTSCSGVPIEYDTCERSCLDEPENNSSLAHGVETSSGLSTPIIQ</sequence>
<dbReference type="WBParaSite" id="jg6978">
    <property type="protein sequence ID" value="jg6978"/>
    <property type="gene ID" value="jg6978"/>
</dbReference>
<evidence type="ECO:0000256" key="1">
    <source>
        <dbReference type="SAM" id="MobiDB-lite"/>
    </source>
</evidence>
<dbReference type="Gene3D" id="2.20.100.10">
    <property type="entry name" value="Thrombospondin type-1 (TSP1) repeat"/>
    <property type="match status" value="1"/>
</dbReference>
<dbReference type="Proteomes" id="UP000887574">
    <property type="component" value="Unplaced"/>
</dbReference>
<keyword evidence="2" id="KW-1185">Reference proteome</keyword>
<name>A0A915EJI5_9BILA</name>
<dbReference type="InterPro" id="IPR036383">
    <property type="entry name" value="TSP1_rpt_sf"/>
</dbReference>